<dbReference type="InterPro" id="IPR003961">
    <property type="entry name" value="FN3_dom"/>
</dbReference>
<dbReference type="SMART" id="SM00060">
    <property type="entry name" value="FN3"/>
    <property type="match status" value="1"/>
</dbReference>
<dbReference type="Pfam" id="PF00041">
    <property type="entry name" value="fn3"/>
    <property type="match status" value="1"/>
</dbReference>
<organism evidence="8 9">
    <name type="scientific">Strongylus vulgaris</name>
    <name type="common">Blood worm</name>
    <dbReference type="NCBI Taxonomy" id="40348"/>
    <lineage>
        <taxon>Eukaryota</taxon>
        <taxon>Metazoa</taxon>
        <taxon>Ecdysozoa</taxon>
        <taxon>Nematoda</taxon>
        <taxon>Chromadorea</taxon>
        <taxon>Rhabditida</taxon>
        <taxon>Rhabditina</taxon>
        <taxon>Rhabditomorpha</taxon>
        <taxon>Strongyloidea</taxon>
        <taxon>Strongylidae</taxon>
        <taxon>Strongylus</taxon>
    </lineage>
</organism>
<reference evidence="8 9" key="1">
    <citation type="submission" date="2018-11" db="EMBL/GenBank/DDBJ databases">
        <authorList>
            <consortium name="Pathogen Informatics"/>
        </authorList>
    </citation>
    <scope>NUCLEOTIDE SEQUENCE [LARGE SCALE GENOMIC DNA]</scope>
</reference>
<dbReference type="PANTHER" id="PTHR13817:SF73">
    <property type="entry name" value="FIBRONECTIN TYPE-III DOMAIN-CONTAINING PROTEIN"/>
    <property type="match status" value="1"/>
</dbReference>
<dbReference type="PROSITE" id="PS50835">
    <property type="entry name" value="IG_LIKE"/>
    <property type="match status" value="4"/>
</dbReference>
<dbReference type="OrthoDB" id="2152335at2759"/>
<dbReference type="InterPro" id="IPR036116">
    <property type="entry name" value="FN3_sf"/>
</dbReference>
<dbReference type="InterPro" id="IPR003599">
    <property type="entry name" value="Ig_sub"/>
</dbReference>
<dbReference type="FunFam" id="2.60.40.10:FF:000107">
    <property type="entry name" value="Myosin, light chain kinase a"/>
    <property type="match status" value="2"/>
</dbReference>
<dbReference type="InterPro" id="IPR003598">
    <property type="entry name" value="Ig_sub2"/>
</dbReference>
<dbReference type="EMBL" id="UYYB01005255">
    <property type="protein sequence ID" value="VDM67344.1"/>
    <property type="molecule type" value="Genomic_DNA"/>
</dbReference>
<evidence type="ECO:0000256" key="4">
    <source>
        <dbReference type="ARBA" id="ARBA00023319"/>
    </source>
</evidence>
<feature type="domain" description="Ig-like" evidence="6">
    <location>
        <begin position="339"/>
        <end position="427"/>
    </location>
</feature>
<proteinExistence type="inferred from homology"/>
<keyword evidence="9" id="KW-1185">Reference proteome</keyword>
<name>A0A3P7IP19_STRVU</name>
<evidence type="ECO:0000313" key="8">
    <source>
        <dbReference type="EMBL" id="VDM67344.1"/>
    </source>
</evidence>
<dbReference type="PANTHER" id="PTHR13817">
    <property type="entry name" value="TITIN"/>
    <property type="match status" value="1"/>
</dbReference>
<dbReference type="PROSITE" id="PS50853">
    <property type="entry name" value="FN3"/>
    <property type="match status" value="1"/>
</dbReference>
<comment type="similarity">
    <text evidence="1">Belongs to the protein kinase superfamily. CAMK Ser/Thr protein kinase family.</text>
</comment>
<dbReference type="Pfam" id="PF07679">
    <property type="entry name" value="I-set"/>
    <property type="match status" value="4"/>
</dbReference>
<keyword evidence="3" id="KW-1015">Disulfide bond</keyword>
<dbReference type="InterPro" id="IPR013783">
    <property type="entry name" value="Ig-like_fold"/>
</dbReference>
<sequence>MRFSQDFPILQDISPTPPSFVVSPKSKLIIDESSTLIIVCDVRGSPEMEVTWLKDGRPLNTTERIRSERDGLTCRLVIANVTTGDEGKYTIIAKDENGEAKADTDVVVSPKREAAESPSVKIVKGLPGAVEGLQVESCAMDSVSLTWTSPANTGGSKISEYKIEQRTPDQQGWTEVATVTRPKCDIKNLTPNTEYRFRVAASNSEGLGDWAAPVSAKTSPAGSKPQFIEPPLPTLIVVDGQPLVISAKFTGTPTPAVRWYRDRREITDLDSITVDSESTSLTISEARQGVDDSLYSCLIENDMGQASSDISVSIILSSEDTTDLETRSERSEKAPAGTPSLLKPLTDETVQAGQQFVLNCKITSKNGTVAWYRNDDRVISTGRYELFSAKNGLQKLVCHNSVRDDSGVYRCVVTNEKGMAQTECKVTVKDSAEQVTPSFKQPLEDTTTMLGKDIVLKCHAVGCPDPELVWTKDGERLATSRKVHLVFDEQGGSELQIKECTAQDAGIYLCTATNSAGVQSTQCTLTVVSVAGKDAHLVIAEEEKVAAPRFIRAPPSTMEFNEGAQFKLIAKVFSS</sequence>
<evidence type="ECO:0008006" key="10">
    <source>
        <dbReference type="Google" id="ProtNLM"/>
    </source>
</evidence>
<evidence type="ECO:0000259" key="7">
    <source>
        <dbReference type="PROSITE" id="PS50853"/>
    </source>
</evidence>
<evidence type="ECO:0000313" key="9">
    <source>
        <dbReference type="Proteomes" id="UP000270094"/>
    </source>
</evidence>
<feature type="domain" description="Ig-like" evidence="6">
    <location>
        <begin position="225"/>
        <end position="313"/>
    </location>
</feature>
<feature type="domain" description="Ig-like" evidence="6">
    <location>
        <begin position="437"/>
        <end position="526"/>
    </location>
</feature>
<dbReference type="InterPro" id="IPR036179">
    <property type="entry name" value="Ig-like_dom_sf"/>
</dbReference>
<dbReference type="CDD" id="cd00063">
    <property type="entry name" value="FN3"/>
    <property type="match status" value="1"/>
</dbReference>
<keyword evidence="2" id="KW-0677">Repeat</keyword>
<dbReference type="SMART" id="SM00409">
    <property type="entry name" value="IG"/>
    <property type="match status" value="4"/>
</dbReference>
<evidence type="ECO:0000256" key="2">
    <source>
        <dbReference type="ARBA" id="ARBA00022737"/>
    </source>
</evidence>
<evidence type="ECO:0000256" key="5">
    <source>
        <dbReference type="SAM" id="MobiDB-lite"/>
    </source>
</evidence>
<dbReference type="Proteomes" id="UP000270094">
    <property type="component" value="Unassembled WGS sequence"/>
</dbReference>
<accession>A0A3P7IP19</accession>
<feature type="domain" description="Fibronectin type-III" evidence="7">
    <location>
        <begin position="129"/>
        <end position="221"/>
    </location>
</feature>
<feature type="region of interest" description="Disordered" evidence="5">
    <location>
        <begin position="321"/>
        <end position="343"/>
    </location>
</feature>
<feature type="domain" description="Ig-like" evidence="6">
    <location>
        <begin position="18"/>
        <end position="109"/>
    </location>
</feature>
<dbReference type="InterPro" id="IPR007110">
    <property type="entry name" value="Ig-like_dom"/>
</dbReference>
<dbReference type="SMART" id="SM00408">
    <property type="entry name" value="IGc2"/>
    <property type="match status" value="4"/>
</dbReference>
<dbReference type="SUPFAM" id="SSF49265">
    <property type="entry name" value="Fibronectin type III"/>
    <property type="match status" value="1"/>
</dbReference>
<keyword evidence="4" id="KW-0393">Immunoglobulin domain</keyword>
<dbReference type="FunFam" id="2.60.40.10:FF:000080">
    <property type="entry name" value="Myosin light chain kinase, smooth muscle"/>
    <property type="match status" value="1"/>
</dbReference>
<gene>
    <name evidence="8" type="ORF">SVUK_LOCUS2342</name>
</gene>
<dbReference type="SUPFAM" id="SSF48726">
    <property type="entry name" value="Immunoglobulin"/>
    <property type="match status" value="4"/>
</dbReference>
<evidence type="ECO:0000256" key="3">
    <source>
        <dbReference type="ARBA" id="ARBA00023157"/>
    </source>
</evidence>
<protein>
    <recommendedName>
        <fullName evidence="10">Immunoglobulin I-set domain protein</fullName>
    </recommendedName>
</protein>
<evidence type="ECO:0000259" key="6">
    <source>
        <dbReference type="PROSITE" id="PS50835"/>
    </source>
</evidence>
<dbReference type="Gene3D" id="2.60.40.10">
    <property type="entry name" value="Immunoglobulins"/>
    <property type="match status" value="5"/>
</dbReference>
<dbReference type="InterPro" id="IPR013098">
    <property type="entry name" value="Ig_I-set"/>
</dbReference>
<dbReference type="AlphaFoldDB" id="A0A3P7IP19"/>
<evidence type="ECO:0000256" key="1">
    <source>
        <dbReference type="ARBA" id="ARBA00006692"/>
    </source>
</evidence>
<feature type="compositionally biased region" description="Basic and acidic residues" evidence="5">
    <location>
        <begin position="324"/>
        <end position="333"/>
    </location>
</feature>
<dbReference type="InterPro" id="IPR050964">
    <property type="entry name" value="Striated_Muscle_Regulatory"/>
</dbReference>
<dbReference type="PRINTS" id="PR00014">
    <property type="entry name" value="FNTYPEIII"/>
</dbReference>